<sequence>MVEYFLGGWGRVLLRYAIWFLVHLILVIIGFMGASSPLLVTIVGKDLAGGASASLVAAGISGFVLLFHNFFIDSREKKINELYDSGMRAAFDGRSIVIKSEYATRLKSSSRIDVIGFGLSSFREDYGDKFTLLARSMKVRILLLDPTFPNFDNSYADQRDLEEGNSRGTIARDVEAFIARSSEARASHPNNFQIRLLRCLPSVNYFRFDNELLWGPYLVANQSRNMPTFLVARGDFLFDRLSDHFEKLWNSDDLSVPCESTPKSK</sequence>
<organism evidence="2 3">
    <name type="scientific">Mesorhizobium kowhaii</name>
    <dbReference type="NCBI Taxonomy" id="1300272"/>
    <lineage>
        <taxon>Bacteria</taxon>
        <taxon>Pseudomonadati</taxon>
        <taxon>Pseudomonadota</taxon>
        <taxon>Alphaproteobacteria</taxon>
        <taxon>Hyphomicrobiales</taxon>
        <taxon>Phyllobacteriaceae</taxon>
        <taxon>Mesorhizobium</taxon>
    </lineage>
</organism>
<evidence type="ECO:0000256" key="1">
    <source>
        <dbReference type="SAM" id="Phobius"/>
    </source>
</evidence>
<feature type="transmembrane region" description="Helical" evidence="1">
    <location>
        <begin position="53"/>
        <end position="72"/>
    </location>
</feature>
<name>A0A2W7C607_9HYPH</name>
<keyword evidence="1" id="KW-0472">Membrane</keyword>
<evidence type="ECO:0000313" key="3">
    <source>
        <dbReference type="Proteomes" id="UP000248616"/>
    </source>
</evidence>
<feature type="transmembrane region" description="Helical" evidence="1">
    <location>
        <begin position="12"/>
        <end position="33"/>
    </location>
</feature>
<keyword evidence="3" id="KW-1185">Reference proteome</keyword>
<dbReference type="EMBL" id="MZXV01000019">
    <property type="protein sequence ID" value="PZV38582.1"/>
    <property type="molecule type" value="Genomic_DNA"/>
</dbReference>
<comment type="caution">
    <text evidence="2">The sequence shown here is derived from an EMBL/GenBank/DDBJ whole genome shotgun (WGS) entry which is preliminary data.</text>
</comment>
<evidence type="ECO:0000313" key="2">
    <source>
        <dbReference type="EMBL" id="PZV38582.1"/>
    </source>
</evidence>
<keyword evidence="1" id="KW-1133">Transmembrane helix</keyword>
<reference evidence="3" key="1">
    <citation type="submission" date="2017-03" db="EMBL/GenBank/DDBJ databases">
        <authorList>
            <person name="Safronova V.I."/>
            <person name="Sazanova A.L."/>
            <person name="Chirak E.R."/>
        </authorList>
    </citation>
    <scope>NUCLEOTIDE SEQUENCE [LARGE SCALE GENOMIC DNA]</scope>
    <source>
        <strain evidence="3">Ach-343</strain>
    </source>
</reference>
<gene>
    <name evidence="2" type="ORF">B5V02_09505</name>
</gene>
<accession>A0A2W7C607</accession>
<keyword evidence="1" id="KW-0812">Transmembrane</keyword>
<dbReference type="Proteomes" id="UP000248616">
    <property type="component" value="Unassembled WGS sequence"/>
</dbReference>
<dbReference type="AlphaFoldDB" id="A0A2W7C607"/>
<proteinExistence type="predicted"/>
<protein>
    <submittedName>
        <fullName evidence="2">Uncharacterized protein</fullName>
    </submittedName>
</protein>